<feature type="compositionally biased region" description="Basic and acidic residues" evidence="11">
    <location>
        <begin position="208"/>
        <end position="220"/>
    </location>
</feature>
<keyword evidence="4 10" id="KW-0808">Transferase</keyword>
<keyword evidence="2 10" id="KW-0963">Cytoplasm</keyword>
<evidence type="ECO:0000256" key="4">
    <source>
        <dbReference type="ARBA" id="ARBA00022679"/>
    </source>
</evidence>
<feature type="binding site" evidence="10">
    <location>
        <position position="503"/>
    </location>
    <ligand>
        <name>S-adenosyl-L-methionine</name>
        <dbReference type="ChEBI" id="CHEBI:59789"/>
    </ligand>
</feature>
<organism evidence="13 14">
    <name type="scientific">Papaver somniferum</name>
    <name type="common">Opium poppy</name>
    <dbReference type="NCBI Taxonomy" id="3469"/>
    <lineage>
        <taxon>Eukaryota</taxon>
        <taxon>Viridiplantae</taxon>
        <taxon>Streptophyta</taxon>
        <taxon>Embryophyta</taxon>
        <taxon>Tracheophyta</taxon>
        <taxon>Spermatophyta</taxon>
        <taxon>Magnoliopsida</taxon>
        <taxon>Ranunculales</taxon>
        <taxon>Papaveraceae</taxon>
        <taxon>Papaveroideae</taxon>
        <taxon>Papaver</taxon>
    </lineage>
</organism>
<dbReference type="Proteomes" id="UP000316621">
    <property type="component" value="Chromosome 2"/>
</dbReference>
<keyword evidence="5 10" id="KW-0949">S-adenosyl-L-methionine</keyword>
<dbReference type="STRING" id="3469.A0A4Y7IRJ9"/>
<comment type="similarity">
    <text evidence="10">Belongs to the TRM5 / TYW2 family.</text>
</comment>
<dbReference type="HAMAP" id="MF_03152">
    <property type="entry name" value="TRM5"/>
    <property type="match status" value="1"/>
</dbReference>
<dbReference type="EC" id="2.1.1.228" evidence="10"/>
<evidence type="ECO:0000256" key="9">
    <source>
        <dbReference type="ARBA" id="ARBA00047783"/>
    </source>
</evidence>
<evidence type="ECO:0000256" key="7">
    <source>
        <dbReference type="ARBA" id="ARBA00023128"/>
    </source>
</evidence>
<dbReference type="InterPro" id="IPR056743">
    <property type="entry name" value="TRM5-TYW2-like_MTfase"/>
</dbReference>
<comment type="subcellular location">
    <subcellularLocation>
        <location evidence="10">Mitochondrion matrix</location>
    </subcellularLocation>
    <subcellularLocation>
        <location evidence="10">Nucleus</location>
    </subcellularLocation>
    <subcellularLocation>
        <location evidence="10">Cytoplasm</location>
    </subcellularLocation>
    <text evidence="10">Predominantly in the mitochondria and in the nucleus.</text>
</comment>
<reference evidence="13 14" key="1">
    <citation type="journal article" date="2018" name="Science">
        <title>The opium poppy genome and morphinan production.</title>
        <authorList>
            <person name="Guo L."/>
            <person name="Winzer T."/>
            <person name="Yang X."/>
            <person name="Li Y."/>
            <person name="Ning Z."/>
            <person name="He Z."/>
            <person name="Teodor R."/>
            <person name="Lu Y."/>
            <person name="Bowser T.A."/>
            <person name="Graham I.A."/>
            <person name="Ye K."/>
        </authorList>
    </citation>
    <scope>NUCLEOTIDE SEQUENCE [LARGE SCALE GENOMIC DNA]</scope>
    <source>
        <strain evidence="14">cv. HN1</strain>
        <tissue evidence="13">Leaves</tissue>
    </source>
</reference>
<dbReference type="GO" id="GO:0052906">
    <property type="term" value="F:tRNA (guanine(37)-N1)-methyltransferase activity"/>
    <property type="evidence" value="ECO:0007669"/>
    <property type="project" value="UniProtKB-UniRule"/>
</dbReference>
<evidence type="ECO:0000256" key="10">
    <source>
        <dbReference type="HAMAP-Rule" id="MF_03152"/>
    </source>
</evidence>
<dbReference type="FunFam" id="3.30.300.110:FF:000001">
    <property type="entry name" value="tRNA (guanine(37)-N1)-methyltransferase"/>
    <property type="match status" value="1"/>
</dbReference>
<evidence type="ECO:0000256" key="6">
    <source>
        <dbReference type="ARBA" id="ARBA00022694"/>
    </source>
</evidence>
<dbReference type="GO" id="GO:0005759">
    <property type="term" value="C:mitochondrial matrix"/>
    <property type="evidence" value="ECO:0007669"/>
    <property type="project" value="UniProtKB-SubCell"/>
</dbReference>
<proteinExistence type="inferred from homology"/>
<comment type="similarity">
    <text evidence="1">Belongs to the class I-like SAM-binding methyltransferase superfamily. TRM5/TYW2 family.</text>
</comment>
<dbReference type="InterPro" id="IPR029063">
    <property type="entry name" value="SAM-dependent_MTases_sf"/>
</dbReference>
<feature type="domain" description="SAM-dependent methyltransferase TRM5/TYW2-type" evidence="12">
    <location>
        <begin position="328"/>
        <end position="586"/>
    </location>
</feature>
<evidence type="ECO:0000259" key="12">
    <source>
        <dbReference type="PROSITE" id="PS51684"/>
    </source>
</evidence>
<accession>A0A4Y7IRJ9</accession>
<dbReference type="PANTHER" id="PTHR23245:SF43">
    <property type="entry name" value="TRNA (GUANINE(37)-N1)-METHYLTRANSFERASE 2"/>
    <property type="match status" value="1"/>
</dbReference>
<dbReference type="Gramene" id="RZC50756">
    <property type="protein sequence ID" value="RZC50756"/>
    <property type="gene ID" value="C5167_019190"/>
</dbReference>
<dbReference type="InterPro" id="IPR056744">
    <property type="entry name" value="TRM5/TYW2-like_N"/>
</dbReference>
<dbReference type="Pfam" id="PF25133">
    <property type="entry name" value="TYW2_N_2"/>
    <property type="match status" value="1"/>
</dbReference>
<dbReference type="Gene3D" id="3.40.50.150">
    <property type="entry name" value="Vaccinia Virus protein VP39"/>
    <property type="match status" value="1"/>
</dbReference>
<dbReference type="InterPro" id="IPR030382">
    <property type="entry name" value="MeTrfase_TRM5/TYW2"/>
</dbReference>
<dbReference type="SUPFAM" id="SSF53335">
    <property type="entry name" value="S-adenosyl-L-methionine-dependent methyltransferases"/>
    <property type="match status" value="1"/>
</dbReference>
<feature type="binding site" evidence="10">
    <location>
        <position position="418"/>
    </location>
    <ligand>
        <name>S-adenosyl-L-methionine</name>
        <dbReference type="ChEBI" id="CHEBI:59789"/>
    </ligand>
</feature>
<comment type="function">
    <text evidence="10">Specifically methylates the N1 position of guanosine-37 in various cytoplasmic and mitochondrial tRNAs. Methylation is not dependent on the nature of the nucleoside 5' of the target nucleoside. This is the first step in the biosynthesis of wybutosine (yW), a modified base adjacent to the anticodon of tRNAs and required for accurate decoding.</text>
</comment>
<comment type="subunit">
    <text evidence="10">Monomer.</text>
</comment>
<evidence type="ECO:0000256" key="3">
    <source>
        <dbReference type="ARBA" id="ARBA00022603"/>
    </source>
</evidence>
<feature type="binding site" evidence="10">
    <location>
        <begin position="480"/>
        <end position="481"/>
    </location>
    <ligand>
        <name>S-adenosyl-L-methionine</name>
        <dbReference type="ChEBI" id="CHEBI:59789"/>
    </ligand>
</feature>
<comment type="catalytic activity">
    <reaction evidence="9 10">
        <text>guanosine(37) in tRNA + S-adenosyl-L-methionine = N(1)-methylguanosine(37) in tRNA + S-adenosyl-L-homocysteine + H(+)</text>
        <dbReference type="Rhea" id="RHEA:36899"/>
        <dbReference type="Rhea" id="RHEA-COMP:10145"/>
        <dbReference type="Rhea" id="RHEA-COMP:10147"/>
        <dbReference type="ChEBI" id="CHEBI:15378"/>
        <dbReference type="ChEBI" id="CHEBI:57856"/>
        <dbReference type="ChEBI" id="CHEBI:59789"/>
        <dbReference type="ChEBI" id="CHEBI:73542"/>
        <dbReference type="ChEBI" id="CHEBI:74269"/>
        <dbReference type="EC" id="2.1.1.228"/>
    </reaction>
</comment>
<evidence type="ECO:0000256" key="11">
    <source>
        <dbReference type="SAM" id="MobiDB-lite"/>
    </source>
</evidence>
<dbReference type="PROSITE" id="PS51684">
    <property type="entry name" value="SAM_MT_TRM5_TYW2"/>
    <property type="match status" value="1"/>
</dbReference>
<dbReference type="OMA" id="WQMTEVL"/>
<keyword evidence="8 10" id="KW-0539">Nucleus</keyword>
<dbReference type="AlphaFoldDB" id="A0A4Y7IRJ9"/>
<keyword evidence="6 10" id="KW-0819">tRNA processing</keyword>
<evidence type="ECO:0000313" key="14">
    <source>
        <dbReference type="Proteomes" id="UP000316621"/>
    </source>
</evidence>
<feature type="region of interest" description="Disordered" evidence="11">
    <location>
        <begin position="200"/>
        <end position="220"/>
    </location>
</feature>
<dbReference type="GO" id="GO:0070901">
    <property type="term" value="P:mitochondrial tRNA methylation"/>
    <property type="evidence" value="ECO:0007669"/>
    <property type="project" value="UniProtKB-ARBA"/>
</dbReference>
<dbReference type="GO" id="GO:0002939">
    <property type="term" value="P:tRNA N1-guanine methylation"/>
    <property type="evidence" value="ECO:0007669"/>
    <property type="project" value="TreeGrafter"/>
</dbReference>
<name>A0A4Y7IRJ9_PAPSO</name>
<dbReference type="PANTHER" id="PTHR23245">
    <property type="entry name" value="TRNA METHYLTRANSFERASE"/>
    <property type="match status" value="1"/>
</dbReference>
<dbReference type="GO" id="GO:0005634">
    <property type="term" value="C:nucleus"/>
    <property type="evidence" value="ECO:0007669"/>
    <property type="project" value="UniProtKB-SubCell"/>
</dbReference>
<dbReference type="Gene3D" id="3.30.300.110">
    <property type="entry name" value="Met-10+ protein-like domains"/>
    <property type="match status" value="1"/>
</dbReference>
<evidence type="ECO:0000313" key="13">
    <source>
        <dbReference type="EMBL" id="RZC50756.1"/>
    </source>
</evidence>
<gene>
    <name evidence="13" type="ORF">C5167_019190</name>
</gene>
<dbReference type="EMBL" id="CM010716">
    <property type="protein sequence ID" value="RZC50756.1"/>
    <property type="molecule type" value="Genomic_DNA"/>
</dbReference>
<evidence type="ECO:0000256" key="2">
    <source>
        <dbReference type="ARBA" id="ARBA00022490"/>
    </source>
</evidence>
<evidence type="ECO:0000256" key="1">
    <source>
        <dbReference type="ARBA" id="ARBA00009775"/>
    </source>
</evidence>
<dbReference type="Pfam" id="PF02475">
    <property type="entry name" value="TRM5-TYW2_MTfase"/>
    <property type="match status" value="1"/>
</dbReference>
<evidence type="ECO:0000256" key="5">
    <source>
        <dbReference type="ARBA" id="ARBA00022691"/>
    </source>
</evidence>
<evidence type="ECO:0000256" key="8">
    <source>
        <dbReference type="ARBA" id="ARBA00023242"/>
    </source>
</evidence>
<protein>
    <recommendedName>
        <fullName evidence="10">tRNA (guanine(37)-N1)-methyltransferase</fullName>
        <ecNumber evidence="10">2.1.1.228</ecNumber>
    </recommendedName>
    <alternativeName>
        <fullName evidence="10">M1G-methyltransferase</fullName>
    </alternativeName>
    <alternativeName>
        <fullName evidence="10">tRNA [GM37] methyltransferase</fullName>
    </alternativeName>
    <alternativeName>
        <fullName evidence="10">tRNA methyltransferase 5 homolog</fullName>
    </alternativeName>
</protein>
<keyword evidence="3 10" id="KW-0489">Methyltransferase</keyword>
<sequence length="594" mass="67362">MATKLVLQSHPLPVFLFSANHFLRKQSPHNSSLFTSFSTVSSPQTLTLTHHIIYGPSLHKGTNPSQSSAQVVDEDEREVINKESFSRVFELSALRVPAEECFALENRLRGHLLNWPRVRNIARVPGDEMEDEFKKILPEKNDTGEDEEEKKILDSLDRRLYGKADDDGEELSPVLYRDNIMKSFNSRGYVNFRNVAKISRPKKKNSNKRRDEGEGSDREKRIGKNDFAVVEVVGNENDDFSGLLGEDFKGGRWRGSTRLLLLDENLANKNVEELPEAVKAVITGELAQSRKTIPELVQCKLTLFYNYWQMNEILEALLPRGAIVPSAFETIGHIAHLNLRDEHLPCKKLIAQVVLDKNKPKIQTVVNKVESIQNEYRTMQLEVLAGNNSLVATVTENGIRFHVDLAAVYWNSKLATERQRLVNRFTSSDVFSGVGPIALAAAKKVKLVYANDLNPAAVEYLERNCVLNKLERKIKVSNMDGRRFIVAMFNSHKAKSITQVVMNLPNDAVEYLDVFRGIFIERPKEMISPMPMIHVYGFSNASDPEFDFHQRIRISLKEVAVEVEIHRVRHVAPGKWMLCASFVLPEIVAFASLS</sequence>
<keyword evidence="7 10" id="KW-0496">Mitochondrion</keyword>
<feature type="binding site" evidence="10">
    <location>
        <begin position="452"/>
        <end position="453"/>
    </location>
    <ligand>
        <name>S-adenosyl-L-methionine</name>
        <dbReference type="ChEBI" id="CHEBI:59789"/>
    </ligand>
</feature>
<keyword evidence="14" id="KW-1185">Reference proteome</keyword>
<dbReference type="InterPro" id="IPR025792">
    <property type="entry name" value="tRNA_Gua_MeTrfase_euk"/>
</dbReference>
<dbReference type="CDD" id="cd02440">
    <property type="entry name" value="AdoMet_MTases"/>
    <property type="match status" value="1"/>
</dbReference>